<sequence length="175" mass="18642">MINEVLSALQSHLKTPGLAGVSDIEVTPGKFDASELARQSLRPPALRLCFLGAAKSKAAPNEERRFDAAFSVFIVTEAKARGPLGVQIGEWVVDRVILWPVSQLVRGAGIPRDLRFDALYTSEIDQRGIALHAVSWVQSVRLGLDEIDAGPHDPTALGPVGVDLEQTLAGGLGNG</sequence>
<evidence type="ECO:0008006" key="3">
    <source>
        <dbReference type="Google" id="ProtNLM"/>
    </source>
</evidence>
<name>A0A1G7SE70_RHOCA</name>
<evidence type="ECO:0000313" key="2">
    <source>
        <dbReference type="Proteomes" id="UP000183812"/>
    </source>
</evidence>
<dbReference type="RefSeq" id="WP_074556174.1">
    <property type="nucleotide sequence ID" value="NZ_FNAY01000040.1"/>
</dbReference>
<dbReference type="OrthoDB" id="7837466at2"/>
<proteinExistence type="predicted"/>
<dbReference type="AlphaFoldDB" id="A0A1G7SE70"/>
<organism evidence="1 2">
    <name type="scientific">Rhodobacter capsulatus</name>
    <name type="common">Rhodopseudomonas capsulata</name>
    <dbReference type="NCBI Taxonomy" id="1061"/>
    <lineage>
        <taxon>Bacteria</taxon>
        <taxon>Pseudomonadati</taxon>
        <taxon>Pseudomonadota</taxon>
        <taxon>Alphaproteobacteria</taxon>
        <taxon>Rhodobacterales</taxon>
        <taxon>Rhodobacter group</taxon>
        <taxon>Rhodobacter</taxon>
    </lineage>
</organism>
<reference evidence="1 2" key="1">
    <citation type="submission" date="2016-10" db="EMBL/GenBank/DDBJ databases">
        <authorList>
            <person name="de Groot N.N."/>
        </authorList>
    </citation>
    <scope>NUCLEOTIDE SEQUENCE [LARGE SCALE GENOMIC DNA]</scope>
    <source>
        <strain evidence="2">DSM 938 / 37b4</strain>
    </source>
</reference>
<dbReference type="EMBL" id="FNAY01000040">
    <property type="protein sequence ID" value="SDG21346.1"/>
    <property type="molecule type" value="Genomic_DNA"/>
</dbReference>
<accession>A0A1G7SE70</accession>
<gene>
    <name evidence="1" type="ORF">SAMN04244550_03597</name>
</gene>
<protein>
    <recommendedName>
        <fullName evidence="3">DUF1834 family protein</fullName>
    </recommendedName>
</protein>
<evidence type="ECO:0000313" key="1">
    <source>
        <dbReference type="EMBL" id="SDG21346.1"/>
    </source>
</evidence>
<dbReference type="Proteomes" id="UP000183812">
    <property type="component" value="Unassembled WGS sequence"/>
</dbReference>